<organism evidence="2 3">
    <name type="scientific">Rhodoferax fermentans</name>
    <dbReference type="NCBI Taxonomy" id="28066"/>
    <lineage>
        <taxon>Bacteria</taxon>
        <taxon>Pseudomonadati</taxon>
        <taxon>Pseudomonadota</taxon>
        <taxon>Betaproteobacteria</taxon>
        <taxon>Burkholderiales</taxon>
        <taxon>Comamonadaceae</taxon>
        <taxon>Rhodoferax</taxon>
    </lineage>
</organism>
<dbReference type="InterPro" id="IPR017830">
    <property type="entry name" value="SQase_HpnE"/>
</dbReference>
<dbReference type="GO" id="GO:0016491">
    <property type="term" value="F:oxidoreductase activity"/>
    <property type="evidence" value="ECO:0007669"/>
    <property type="project" value="InterPro"/>
</dbReference>
<evidence type="ECO:0000259" key="1">
    <source>
        <dbReference type="Pfam" id="PF01593"/>
    </source>
</evidence>
<evidence type="ECO:0000313" key="3">
    <source>
        <dbReference type="Proteomes" id="UP000190750"/>
    </source>
</evidence>
<dbReference type="SUPFAM" id="SSF51905">
    <property type="entry name" value="FAD/NAD(P)-binding domain"/>
    <property type="match status" value="1"/>
</dbReference>
<dbReference type="STRING" id="28066.RF819_02160"/>
<dbReference type="Proteomes" id="UP000190750">
    <property type="component" value="Unassembled WGS sequence"/>
</dbReference>
<gene>
    <name evidence="2" type="ORF">RF819_02160</name>
</gene>
<dbReference type="InterPro" id="IPR002937">
    <property type="entry name" value="Amino_oxidase"/>
</dbReference>
<dbReference type="AlphaFoldDB" id="A0A1T1AXS1"/>
<protein>
    <submittedName>
        <fullName evidence="2">Desaturase</fullName>
    </submittedName>
</protein>
<dbReference type="Gene3D" id="3.50.50.60">
    <property type="entry name" value="FAD/NAD(P)-binding domain"/>
    <property type="match status" value="1"/>
</dbReference>
<accession>A0A1T1AXS1</accession>
<sequence length="442" mass="45968">MNIAVVGAGWAGLAAAVNATQAGHTTTVFEAAETVGGRARALKATLPDGTPVILDNGQHILIGAYSDTLALMRQVGVAPEQTLLDLPMRLPFPDGLGIRFPKWPTPLDALGGILGARGWSLVDKWSLLRAAASWQRQGFVCDDALSVAALCRSLTPRILAELIEPLCVSALNTPADQASGRVFLRVLRDALFGVAGGSHLLLPTTDLSALLPQAAADWLQQRGAQVLCKARVEGLQRCGTQWQLAGTGLGPAADKGFDAVIWATSASNAAQALMKYGPDAPENISKAVLSWAQTAQALQFEAIATVYAWSANAHLSQPMLALRSSATYPAQFVFDRAALGGPRGLLAFVVSAAQGDRATLQAQVLAQAKAQLGLDLLPVLTVVEKRATFACTPGLQRPAQHIAPGILACGDYVEGPYPATLEGAVRSGIAAIQALSLGAVGA</sequence>
<evidence type="ECO:0000313" key="2">
    <source>
        <dbReference type="EMBL" id="OOV08847.1"/>
    </source>
</evidence>
<dbReference type="PANTHER" id="PTHR42923:SF47">
    <property type="entry name" value="BLR3003 PROTEIN"/>
    <property type="match status" value="1"/>
</dbReference>
<name>A0A1T1AXS1_RHOFE</name>
<dbReference type="EMBL" id="MTJN01000002">
    <property type="protein sequence ID" value="OOV08847.1"/>
    <property type="molecule type" value="Genomic_DNA"/>
</dbReference>
<dbReference type="InterPro" id="IPR050464">
    <property type="entry name" value="Zeta_carotene_desat/Oxidored"/>
</dbReference>
<dbReference type="OrthoDB" id="7849608at2"/>
<proteinExistence type="predicted"/>
<comment type="caution">
    <text evidence="2">The sequence shown here is derived from an EMBL/GenBank/DDBJ whole genome shotgun (WGS) entry which is preliminary data.</text>
</comment>
<dbReference type="Pfam" id="PF01593">
    <property type="entry name" value="Amino_oxidase"/>
    <property type="match status" value="1"/>
</dbReference>
<reference evidence="2 3" key="1">
    <citation type="submission" date="2017-01" db="EMBL/GenBank/DDBJ databases">
        <title>Genome sequencing of Rhodoferax fermentans JCM 7819.</title>
        <authorList>
            <person name="Kim Y.J."/>
            <person name="Farh M.E.-A."/>
            <person name="Yang D.-C."/>
        </authorList>
    </citation>
    <scope>NUCLEOTIDE SEQUENCE [LARGE SCALE GENOMIC DNA]</scope>
    <source>
        <strain evidence="2 3">JCM 7819</strain>
    </source>
</reference>
<dbReference type="InterPro" id="IPR036188">
    <property type="entry name" value="FAD/NAD-bd_sf"/>
</dbReference>
<keyword evidence="3" id="KW-1185">Reference proteome</keyword>
<dbReference type="PANTHER" id="PTHR42923">
    <property type="entry name" value="PROTOPORPHYRINOGEN OXIDASE"/>
    <property type="match status" value="1"/>
</dbReference>
<dbReference type="NCBIfam" id="TIGR03467">
    <property type="entry name" value="HpnE"/>
    <property type="match status" value="1"/>
</dbReference>
<dbReference type="RefSeq" id="WP_078366723.1">
    <property type="nucleotide sequence ID" value="NZ_MTJN01000002.1"/>
</dbReference>
<feature type="domain" description="Amine oxidase" evidence="1">
    <location>
        <begin position="11"/>
        <end position="431"/>
    </location>
</feature>